<evidence type="ECO:0000256" key="2">
    <source>
        <dbReference type="SAM" id="MobiDB-lite"/>
    </source>
</evidence>
<dbReference type="PROSITE" id="PS50003">
    <property type="entry name" value="PH_DOMAIN"/>
    <property type="match status" value="1"/>
</dbReference>
<evidence type="ECO:0000256" key="1">
    <source>
        <dbReference type="SAM" id="Coils"/>
    </source>
</evidence>
<name>A0A2Z6RQG1_9GLOM</name>
<reference evidence="5 7" key="1">
    <citation type="submission" date="2017-11" db="EMBL/GenBank/DDBJ databases">
        <title>The genome of Rhizophagus clarus HR1 reveals common genetic basis of auxotrophy among arbuscular mycorrhizal fungi.</title>
        <authorList>
            <person name="Kobayashi Y."/>
        </authorList>
    </citation>
    <scope>NUCLEOTIDE SEQUENCE [LARGE SCALE GENOMIC DNA]</scope>
    <source>
        <strain evidence="5 7">HR1</strain>
    </source>
</reference>
<dbReference type="EMBL" id="BLAL01000160">
    <property type="protein sequence ID" value="GES86205.1"/>
    <property type="molecule type" value="Genomic_DNA"/>
</dbReference>
<feature type="region of interest" description="Disordered" evidence="2">
    <location>
        <begin position="165"/>
        <end position="200"/>
    </location>
</feature>
<dbReference type="GO" id="GO:0005737">
    <property type="term" value="C:cytoplasm"/>
    <property type="evidence" value="ECO:0007669"/>
    <property type="project" value="TreeGrafter"/>
</dbReference>
<dbReference type="EMBL" id="BEXD01003870">
    <property type="protein sequence ID" value="GBC03133.1"/>
    <property type="molecule type" value="Genomic_DNA"/>
</dbReference>
<dbReference type="InterPro" id="IPR001849">
    <property type="entry name" value="PH_domain"/>
</dbReference>
<dbReference type="SMART" id="SM00325">
    <property type="entry name" value="RhoGEF"/>
    <property type="match status" value="1"/>
</dbReference>
<feature type="compositionally biased region" description="Polar residues" evidence="2">
    <location>
        <begin position="1"/>
        <end position="26"/>
    </location>
</feature>
<dbReference type="GO" id="GO:0005085">
    <property type="term" value="F:guanyl-nucleotide exchange factor activity"/>
    <property type="evidence" value="ECO:0007669"/>
    <property type="project" value="InterPro"/>
</dbReference>
<dbReference type="SMART" id="SM00233">
    <property type="entry name" value="PH"/>
    <property type="match status" value="1"/>
</dbReference>
<feature type="region of interest" description="Disordered" evidence="2">
    <location>
        <begin position="237"/>
        <end position="258"/>
    </location>
</feature>
<dbReference type="Pfam" id="PF22697">
    <property type="entry name" value="SOS1_NGEF_PH"/>
    <property type="match status" value="1"/>
</dbReference>
<dbReference type="SUPFAM" id="SSF50729">
    <property type="entry name" value="PH domain-like"/>
    <property type="match status" value="1"/>
</dbReference>
<sequence>MSSRGDSGYMSNYSSIYSQKSENSFDSYEEEDYNDGYIDNDDNNDTRKSLSSYNNHKYESSEYGHSRRTSDASYLYPPSSPNLQQYSTSPNSSHRYNPNEFSAPESSRRDVSPDPHNRKPSLPSSPRHGLPINSPRFQQKFNNYNNNINININNLQGRTNAINSPTVLTMDDSSKNTNRPGLNPRQYPSLPKSPKIPSYPHAETSRIQLINDNDNEGPNNDQVTDFETSDIIDSYYDDLDDHENSEDPKGSDPEDNKPVLTSMAEKIAANRKREAAVNEILTTERTYVDGLRKLVRIYLLPMRQRSANKILSKPIATNEEISTIFGNVEQLLKLHEQLLRSLEERDRNRSPTRHISDIFLTNAPYLKMYAIYFKSFPQAVATMERLSKESKEFKKFLQQCQLNPELGGLPFNSFLSLPIQRIPRYKLLMEALLKHTEESDPGYANLKKCVDQISAIADEVNEKIRDAENQQKVLEIQGQVTGLPSNIVHPARRFIYKGNLYKVSPTKINNYASLQDVRVHFLFNDLLIFCLDFQGIYHYKGEIDLRYASVKDTYDEIELPHCFQIITKNGTHTVRAKNREEKAEWIARLNETIWSLQNVQNGRGKLLIPISNNSR</sequence>
<proteinExistence type="predicted"/>
<keyword evidence="7" id="KW-1185">Reference proteome</keyword>
<feature type="compositionally biased region" description="Basic and acidic residues" evidence="2">
    <location>
        <begin position="106"/>
        <end position="117"/>
    </location>
</feature>
<feature type="coiled-coil region" evidence="1">
    <location>
        <begin position="450"/>
        <end position="477"/>
    </location>
</feature>
<evidence type="ECO:0000259" key="4">
    <source>
        <dbReference type="PROSITE" id="PS50010"/>
    </source>
</evidence>
<organism evidence="5 7">
    <name type="scientific">Rhizophagus clarus</name>
    <dbReference type="NCBI Taxonomy" id="94130"/>
    <lineage>
        <taxon>Eukaryota</taxon>
        <taxon>Fungi</taxon>
        <taxon>Fungi incertae sedis</taxon>
        <taxon>Mucoromycota</taxon>
        <taxon>Glomeromycotina</taxon>
        <taxon>Glomeromycetes</taxon>
        <taxon>Glomerales</taxon>
        <taxon>Glomeraceae</taxon>
        <taxon>Rhizophagus</taxon>
    </lineage>
</organism>
<dbReference type="InterPro" id="IPR055251">
    <property type="entry name" value="SOS1_NGEF_PH"/>
</dbReference>
<dbReference type="Proteomes" id="UP000615446">
    <property type="component" value="Unassembled WGS sequence"/>
</dbReference>
<dbReference type="InterPro" id="IPR000219">
    <property type="entry name" value="DH_dom"/>
</dbReference>
<dbReference type="CDD" id="cd00160">
    <property type="entry name" value="RhoGEF"/>
    <property type="match status" value="1"/>
</dbReference>
<gene>
    <name evidence="6" type="ORF">RCL2_001326800</name>
    <name evidence="5" type="ORF">RclHR1_00050041</name>
</gene>
<dbReference type="Proteomes" id="UP000247702">
    <property type="component" value="Unassembled WGS sequence"/>
</dbReference>
<keyword evidence="1" id="KW-0175">Coiled coil</keyword>
<comment type="caution">
    <text evidence="5">The sequence shown here is derived from an EMBL/GenBank/DDBJ whole genome shotgun (WGS) entry which is preliminary data.</text>
</comment>
<feature type="compositionally biased region" description="Basic and acidic residues" evidence="2">
    <location>
        <begin position="245"/>
        <end position="257"/>
    </location>
</feature>
<protein>
    <submittedName>
        <fullName evidence="6">RhoGEF domain containing protein</fullName>
    </submittedName>
</protein>
<dbReference type="InterPro" id="IPR011993">
    <property type="entry name" value="PH-like_dom_sf"/>
</dbReference>
<dbReference type="AlphaFoldDB" id="A0A2Z6RQG1"/>
<feature type="domain" description="DH" evidence="4">
    <location>
        <begin position="272"/>
        <end position="463"/>
    </location>
</feature>
<dbReference type="Gene3D" id="1.20.900.10">
    <property type="entry name" value="Dbl homology (DH) domain"/>
    <property type="match status" value="1"/>
</dbReference>
<evidence type="ECO:0000313" key="7">
    <source>
        <dbReference type="Proteomes" id="UP000247702"/>
    </source>
</evidence>
<feature type="compositionally biased region" description="Acidic residues" evidence="2">
    <location>
        <begin position="27"/>
        <end position="43"/>
    </location>
</feature>
<feature type="domain" description="PH" evidence="3">
    <location>
        <begin position="493"/>
        <end position="594"/>
    </location>
</feature>
<reference evidence="6" key="2">
    <citation type="submission" date="2019-10" db="EMBL/GenBank/DDBJ databases">
        <title>Conservation and host-specific expression of non-tandemly repeated heterogenous ribosome RNA gene in arbuscular mycorrhizal fungi.</title>
        <authorList>
            <person name="Maeda T."/>
            <person name="Kobayashi Y."/>
            <person name="Nakagawa T."/>
            <person name="Ezawa T."/>
            <person name="Yamaguchi K."/>
            <person name="Bino T."/>
            <person name="Nishimoto Y."/>
            <person name="Shigenobu S."/>
            <person name="Kawaguchi M."/>
        </authorList>
    </citation>
    <scope>NUCLEOTIDE SEQUENCE</scope>
    <source>
        <strain evidence="6">HR1</strain>
    </source>
</reference>
<evidence type="ECO:0000259" key="3">
    <source>
        <dbReference type="PROSITE" id="PS50003"/>
    </source>
</evidence>
<dbReference type="Pfam" id="PF00621">
    <property type="entry name" value="RhoGEF"/>
    <property type="match status" value="1"/>
</dbReference>
<dbReference type="Gene3D" id="2.30.29.30">
    <property type="entry name" value="Pleckstrin-homology domain (PH domain)/Phosphotyrosine-binding domain (PTB)"/>
    <property type="match status" value="1"/>
</dbReference>
<dbReference type="SUPFAM" id="SSF48065">
    <property type="entry name" value="DBL homology domain (DH-domain)"/>
    <property type="match status" value="1"/>
</dbReference>
<dbReference type="PANTHER" id="PTHR12673">
    <property type="entry name" value="FACIOGENITAL DYSPLASIA PROTEIN"/>
    <property type="match status" value="1"/>
</dbReference>
<evidence type="ECO:0000313" key="5">
    <source>
        <dbReference type="EMBL" id="GBC03133.1"/>
    </source>
</evidence>
<evidence type="ECO:0000313" key="6">
    <source>
        <dbReference type="EMBL" id="GES86205.1"/>
    </source>
</evidence>
<accession>A0A2Z6RQG1</accession>
<dbReference type="InterPro" id="IPR035899">
    <property type="entry name" value="DBL_dom_sf"/>
</dbReference>
<feature type="compositionally biased region" description="Polar residues" evidence="2">
    <location>
        <begin position="81"/>
        <end position="100"/>
    </location>
</feature>
<dbReference type="InterPro" id="IPR051092">
    <property type="entry name" value="FYVE_RhoGEF_PH"/>
</dbReference>
<dbReference type="STRING" id="94130.A0A2Z6RQG1"/>
<feature type="region of interest" description="Disordered" evidence="2">
    <location>
        <begin position="1"/>
        <end position="137"/>
    </location>
</feature>
<dbReference type="PANTHER" id="PTHR12673:SF159">
    <property type="entry name" value="LD03170P"/>
    <property type="match status" value="1"/>
</dbReference>
<feature type="compositionally biased region" description="Basic and acidic residues" evidence="2">
    <location>
        <begin position="56"/>
        <end position="70"/>
    </location>
</feature>
<dbReference type="PROSITE" id="PS50010">
    <property type="entry name" value="DH_2"/>
    <property type="match status" value="1"/>
</dbReference>
<dbReference type="OrthoDB" id="660555at2759"/>